<comment type="caution">
    <text evidence="3">The sequence shown here is derived from an EMBL/GenBank/DDBJ whole genome shotgun (WGS) entry which is preliminary data.</text>
</comment>
<name>A0ABD5NJV8_9EURY</name>
<feature type="transmembrane region" description="Helical" evidence="2">
    <location>
        <begin position="6"/>
        <end position="23"/>
    </location>
</feature>
<dbReference type="EMBL" id="JBHSAQ010000001">
    <property type="protein sequence ID" value="MFC3956993.1"/>
    <property type="molecule type" value="Genomic_DNA"/>
</dbReference>
<organism evidence="3 4">
    <name type="scientific">Halovivax cerinus</name>
    <dbReference type="NCBI Taxonomy" id="1487865"/>
    <lineage>
        <taxon>Archaea</taxon>
        <taxon>Methanobacteriati</taxon>
        <taxon>Methanobacteriota</taxon>
        <taxon>Stenosarchaea group</taxon>
        <taxon>Halobacteria</taxon>
        <taxon>Halobacteriales</taxon>
        <taxon>Natrialbaceae</taxon>
        <taxon>Halovivax</taxon>
    </lineage>
</organism>
<keyword evidence="2" id="KW-0472">Membrane</keyword>
<evidence type="ECO:0000256" key="2">
    <source>
        <dbReference type="SAM" id="Phobius"/>
    </source>
</evidence>
<sequence length="126" mass="13262">MVSVPGAIGLAGGLASIGAFAVTRRDAERVGVSRPLLWALATSGTLAVGVFLYLFTSAPLPGVIMTANTGAVLYGFERELTRRDDQPARPGRLPFEPQTEAPTDSDHGSSADGHPTRDRDDVGDQR</sequence>
<evidence type="ECO:0000256" key="1">
    <source>
        <dbReference type="SAM" id="MobiDB-lite"/>
    </source>
</evidence>
<feature type="region of interest" description="Disordered" evidence="1">
    <location>
        <begin position="80"/>
        <end position="126"/>
    </location>
</feature>
<evidence type="ECO:0008006" key="5">
    <source>
        <dbReference type="Google" id="ProtNLM"/>
    </source>
</evidence>
<dbReference type="AlphaFoldDB" id="A0ABD5NJV8"/>
<evidence type="ECO:0000313" key="4">
    <source>
        <dbReference type="Proteomes" id="UP001595846"/>
    </source>
</evidence>
<keyword evidence="2" id="KW-0812">Transmembrane</keyword>
<accession>A0ABD5NJV8</accession>
<protein>
    <recommendedName>
        <fullName evidence="5">Lipid A biosynthesis N-terminal domain-containing protein</fullName>
    </recommendedName>
</protein>
<proteinExistence type="predicted"/>
<keyword evidence="2" id="KW-1133">Transmembrane helix</keyword>
<gene>
    <name evidence="3" type="ORF">ACFOUR_01215</name>
</gene>
<evidence type="ECO:0000313" key="3">
    <source>
        <dbReference type="EMBL" id="MFC3956993.1"/>
    </source>
</evidence>
<feature type="transmembrane region" description="Helical" evidence="2">
    <location>
        <begin position="35"/>
        <end position="54"/>
    </location>
</feature>
<dbReference type="RefSeq" id="WP_256532074.1">
    <property type="nucleotide sequence ID" value="NZ_CP101824.1"/>
</dbReference>
<dbReference type="GeneID" id="73904844"/>
<reference evidence="3 4" key="1">
    <citation type="journal article" date="2019" name="Int. J. Syst. Evol. Microbiol.">
        <title>The Global Catalogue of Microorganisms (GCM) 10K type strain sequencing project: providing services to taxonomists for standard genome sequencing and annotation.</title>
        <authorList>
            <consortium name="The Broad Institute Genomics Platform"/>
            <consortium name="The Broad Institute Genome Sequencing Center for Infectious Disease"/>
            <person name="Wu L."/>
            <person name="Ma J."/>
        </authorList>
    </citation>
    <scope>NUCLEOTIDE SEQUENCE [LARGE SCALE GENOMIC DNA]</scope>
    <source>
        <strain evidence="3 4">IBRC-M 10256</strain>
    </source>
</reference>
<dbReference type="Proteomes" id="UP001595846">
    <property type="component" value="Unassembled WGS sequence"/>
</dbReference>
<keyword evidence="4" id="KW-1185">Reference proteome</keyword>
<feature type="compositionally biased region" description="Basic and acidic residues" evidence="1">
    <location>
        <begin position="104"/>
        <end position="126"/>
    </location>
</feature>